<dbReference type="InterPro" id="IPR029058">
    <property type="entry name" value="AB_hydrolase_fold"/>
</dbReference>
<sequence length="293" mass="31162">MSILPGAEPYRHDGGRIGFLLSHGFTGTPQSMRPWAEHLAEAGLTVSVPLLPGHGTRWQDMQLTTWPDWYAELDRAFDALRARCDHVFVGGLSMGGTLALRLAEQRGADIAGLVLVNPSVHADDPRLKALPVLKHLVASLPGIGSDIRKEGATELAYARMPLKPLHSLAKLWPLVLAGLPQVTQPVLLFRSPQDHVVAPANAETVLARISSTDVTTEVLADSYHVATLDNDAERIFSGSLEFVRRLTALDSSDGKAGAEDTDAPDAPDDAGHSGAPEPSGTATAGDGRDDAKD</sequence>
<evidence type="ECO:0000313" key="4">
    <source>
        <dbReference type="EMBL" id="GAA4954688.1"/>
    </source>
</evidence>
<feature type="region of interest" description="Disordered" evidence="2">
    <location>
        <begin position="251"/>
        <end position="293"/>
    </location>
</feature>
<evidence type="ECO:0000256" key="2">
    <source>
        <dbReference type="SAM" id="MobiDB-lite"/>
    </source>
</evidence>
<keyword evidence="1 4" id="KW-0378">Hydrolase</keyword>
<evidence type="ECO:0000313" key="5">
    <source>
        <dbReference type="Proteomes" id="UP001500466"/>
    </source>
</evidence>
<dbReference type="PANTHER" id="PTHR43798:SF31">
    <property type="entry name" value="AB HYDROLASE SUPERFAMILY PROTEIN YCLE"/>
    <property type="match status" value="1"/>
</dbReference>
<dbReference type="GO" id="GO:0016787">
    <property type="term" value="F:hydrolase activity"/>
    <property type="evidence" value="ECO:0007669"/>
    <property type="project" value="UniProtKB-KW"/>
</dbReference>
<dbReference type="RefSeq" id="WP_345674554.1">
    <property type="nucleotide sequence ID" value="NZ_BAABHS010000004.1"/>
</dbReference>
<comment type="caution">
    <text evidence="4">The sequence shown here is derived from an EMBL/GenBank/DDBJ whole genome shotgun (WGS) entry which is preliminary data.</text>
</comment>
<dbReference type="Gene3D" id="3.40.50.1820">
    <property type="entry name" value="alpha/beta hydrolase"/>
    <property type="match status" value="1"/>
</dbReference>
<dbReference type="Pfam" id="PF12146">
    <property type="entry name" value="Hydrolase_4"/>
    <property type="match status" value="1"/>
</dbReference>
<accession>A0ABP9GZ79</accession>
<dbReference type="InterPro" id="IPR022742">
    <property type="entry name" value="Hydrolase_4"/>
</dbReference>
<dbReference type="SUPFAM" id="SSF53474">
    <property type="entry name" value="alpha/beta-Hydrolases"/>
    <property type="match status" value="1"/>
</dbReference>
<protein>
    <submittedName>
        <fullName evidence="4">Alpha/beta fold hydrolase</fullName>
    </submittedName>
</protein>
<gene>
    <name evidence="4" type="ORF">GCM10023205_15580</name>
</gene>
<dbReference type="InterPro" id="IPR012354">
    <property type="entry name" value="Esterase_lipase"/>
</dbReference>
<dbReference type="PIRSF" id="PIRSF017388">
    <property type="entry name" value="Esterase_lipase"/>
    <property type="match status" value="1"/>
</dbReference>
<dbReference type="InterPro" id="IPR050266">
    <property type="entry name" value="AB_hydrolase_sf"/>
</dbReference>
<evidence type="ECO:0000259" key="3">
    <source>
        <dbReference type="Pfam" id="PF12146"/>
    </source>
</evidence>
<feature type="domain" description="Serine aminopeptidase S33" evidence="3">
    <location>
        <begin position="20"/>
        <end position="229"/>
    </location>
</feature>
<keyword evidence="5" id="KW-1185">Reference proteome</keyword>
<organism evidence="4 5">
    <name type="scientific">Yinghuangia aomiensis</name>
    <dbReference type="NCBI Taxonomy" id="676205"/>
    <lineage>
        <taxon>Bacteria</taxon>
        <taxon>Bacillati</taxon>
        <taxon>Actinomycetota</taxon>
        <taxon>Actinomycetes</taxon>
        <taxon>Kitasatosporales</taxon>
        <taxon>Streptomycetaceae</taxon>
        <taxon>Yinghuangia</taxon>
    </lineage>
</organism>
<dbReference type="Proteomes" id="UP001500466">
    <property type="component" value="Unassembled WGS sequence"/>
</dbReference>
<evidence type="ECO:0000256" key="1">
    <source>
        <dbReference type="ARBA" id="ARBA00022801"/>
    </source>
</evidence>
<dbReference type="EMBL" id="BAABHS010000004">
    <property type="protein sequence ID" value="GAA4954688.1"/>
    <property type="molecule type" value="Genomic_DNA"/>
</dbReference>
<reference evidence="5" key="1">
    <citation type="journal article" date="2019" name="Int. J. Syst. Evol. Microbiol.">
        <title>The Global Catalogue of Microorganisms (GCM) 10K type strain sequencing project: providing services to taxonomists for standard genome sequencing and annotation.</title>
        <authorList>
            <consortium name="The Broad Institute Genomics Platform"/>
            <consortium name="The Broad Institute Genome Sequencing Center for Infectious Disease"/>
            <person name="Wu L."/>
            <person name="Ma J."/>
        </authorList>
    </citation>
    <scope>NUCLEOTIDE SEQUENCE [LARGE SCALE GENOMIC DNA]</scope>
    <source>
        <strain evidence="5">JCM 17986</strain>
    </source>
</reference>
<name>A0ABP9GZ79_9ACTN</name>
<proteinExistence type="predicted"/>
<feature type="compositionally biased region" description="Acidic residues" evidence="2">
    <location>
        <begin position="259"/>
        <end position="268"/>
    </location>
</feature>
<dbReference type="PANTHER" id="PTHR43798">
    <property type="entry name" value="MONOACYLGLYCEROL LIPASE"/>
    <property type="match status" value="1"/>
</dbReference>